<sequence length="460" mass="50548">MPTWNSVIGYEEGRDKVMRRLRAGYPRFFRNPLLERLTVVARNELGSESEEVFLFPTKEGAQRAQRWIERQGKEAARSSAFNGLQAVIVSKKAAPLAVEYQRLTGELVSSRMAEDILNGGALTGTKRHLLQRRLATIYGAEQSHVSVFASGMSAVTAVMRSLPGVASGRKTLQLEFPYVDSLKVQERLGNGVVFLNETEGESFDEALRRIRQGEFAAVFTEVPSNPLLRCPDLPRVSEACREGGTPLIVDDSSVGPSNVKALPWADVVTGSLTKWLSGSGDVMGGVVVVRRDSEFAGEINAAIREESEATAPMYIGDAQVMLSNLKDYPSRIEVPNANALQLVGMLSEHPAVAEVWHPSLTHRERYEQVMAPKGGFGPLFSFVLKSPKKTPKFFDALDVSKGPSFGTRFTLASPYVMLAHYRELDWAEACGIPRNLIRVSCGEEDGDALEAIFREALQLA</sequence>
<evidence type="ECO:0000313" key="4">
    <source>
        <dbReference type="EMBL" id="MFC7336264.1"/>
    </source>
</evidence>
<dbReference type="InterPro" id="IPR051750">
    <property type="entry name" value="Trans-sulfuration_enzymes"/>
</dbReference>
<dbReference type="SUPFAM" id="SSF53383">
    <property type="entry name" value="PLP-dependent transferases"/>
    <property type="match status" value="1"/>
</dbReference>
<dbReference type="InterPro" id="IPR000277">
    <property type="entry name" value="Cys/Met-Metab_PyrdxlP-dep_enz"/>
</dbReference>
<comment type="similarity">
    <text evidence="3">Belongs to the trans-sulfuration enzymes family.</text>
</comment>
<organism evidence="4 5">
    <name type="scientific">Haloferula chungangensis</name>
    <dbReference type="NCBI Taxonomy" id="1048331"/>
    <lineage>
        <taxon>Bacteria</taxon>
        <taxon>Pseudomonadati</taxon>
        <taxon>Verrucomicrobiota</taxon>
        <taxon>Verrucomicrobiia</taxon>
        <taxon>Verrucomicrobiales</taxon>
        <taxon>Verrucomicrobiaceae</taxon>
        <taxon>Haloferula</taxon>
    </lineage>
</organism>
<comment type="cofactor">
    <cofactor evidence="1 3">
        <name>pyridoxal 5'-phosphate</name>
        <dbReference type="ChEBI" id="CHEBI:597326"/>
    </cofactor>
</comment>
<dbReference type="Gene3D" id="3.90.1150.10">
    <property type="entry name" value="Aspartate Aminotransferase, domain 1"/>
    <property type="match status" value="1"/>
</dbReference>
<evidence type="ECO:0000256" key="3">
    <source>
        <dbReference type="RuleBase" id="RU362118"/>
    </source>
</evidence>
<dbReference type="EMBL" id="JBHTBS010000001">
    <property type="protein sequence ID" value="MFC7336264.1"/>
    <property type="molecule type" value="Genomic_DNA"/>
</dbReference>
<dbReference type="Proteomes" id="UP001596472">
    <property type="component" value="Unassembled WGS sequence"/>
</dbReference>
<evidence type="ECO:0000256" key="1">
    <source>
        <dbReference type="ARBA" id="ARBA00001933"/>
    </source>
</evidence>
<keyword evidence="2 3" id="KW-0663">Pyridoxal phosphate</keyword>
<evidence type="ECO:0000256" key="2">
    <source>
        <dbReference type="ARBA" id="ARBA00022898"/>
    </source>
</evidence>
<keyword evidence="4" id="KW-0808">Transferase</keyword>
<dbReference type="RefSeq" id="WP_379709204.1">
    <property type="nucleotide sequence ID" value="NZ_JBHTBS010000001.1"/>
</dbReference>
<comment type="caution">
    <text evidence="4">The sequence shown here is derived from an EMBL/GenBank/DDBJ whole genome shotgun (WGS) entry which is preliminary data.</text>
</comment>
<dbReference type="InterPro" id="IPR015424">
    <property type="entry name" value="PyrdxlP-dep_Trfase"/>
</dbReference>
<protein>
    <submittedName>
        <fullName evidence="4">PLP-dependent transferase</fullName>
    </submittedName>
</protein>
<dbReference type="GO" id="GO:0016740">
    <property type="term" value="F:transferase activity"/>
    <property type="evidence" value="ECO:0007669"/>
    <property type="project" value="UniProtKB-KW"/>
</dbReference>
<proteinExistence type="inferred from homology"/>
<dbReference type="Gene3D" id="3.40.640.10">
    <property type="entry name" value="Type I PLP-dependent aspartate aminotransferase-like (Major domain)"/>
    <property type="match status" value="1"/>
</dbReference>
<dbReference type="InterPro" id="IPR015421">
    <property type="entry name" value="PyrdxlP-dep_Trfase_major"/>
</dbReference>
<name>A0ABW2L3H0_9BACT</name>
<evidence type="ECO:0000313" key="5">
    <source>
        <dbReference type="Proteomes" id="UP001596472"/>
    </source>
</evidence>
<reference evidence="5" key="1">
    <citation type="journal article" date="2019" name="Int. J. Syst. Evol. Microbiol.">
        <title>The Global Catalogue of Microorganisms (GCM) 10K type strain sequencing project: providing services to taxonomists for standard genome sequencing and annotation.</title>
        <authorList>
            <consortium name="The Broad Institute Genomics Platform"/>
            <consortium name="The Broad Institute Genome Sequencing Center for Infectious Disease"/>
            <person name="Wu L."/>
            <person name="Ma J."/>
        </authorList>
    </citation>
    <scope>NUCLEOTIDE SEQUENCE [LARGE SCALE GENOMIC DNA]</scope>
    <source>
        <strain evidence="5">CGMCC 4.1467</strain>
    </source>
</reference>
<keyword evidence="5" id="KW-1185">Reference proteome</keyword>
<gene>
    <name evidence="4" type="ORF">ACFQY0_03675</name>
</gene>
<dbReference type="Pfam" id="PF01053">
    <property type="entry name" value="Cys_Met_Meta_PP"/>
    <property type="match status" value="1"/>
</dbReference>
<dbReference type="InterPro" id="IPR015422">
    <property type="entry name" value="PyrdxlP-dep_Trfase_small"/>
</dbReference>
<accession>A0ABW2L3H0</accession>
<dbReference type="PANTHER" id="PTHR42699">
    <property type="match status" value="1"/>
</dbReference>
<dbReference type="PANTHER" id="PTHR42699:SF1">
    <property type="entry name" value="CYSTATHIONINE GAMMA-SYNTHASE-RELATED"/>
    <property type="match status" value="1"/>
</dbReference>